<dbReference type="RefSeq" id="WP_048101684.1">
    <property type="nucleotide sequence ID" value="NZ_JBBYJF010000011.1"/>
</dbReference>
<keyword evidence="1" id="KW-1133">Transmembrane helix</keyword>
<reference evidence="3 4" key="2">
    <citation type="submission" date="2015-09" db="EMBL/GenBank/DDBJ databases">
        <title>Heavy metals and arsenic resistance mechanisms in polyextremophilic archaea of the family Ferroplasmaceae.</title>
        <authorList>
            <person name="Bulaev A.G."/>
            <person name="Kanygina A.V."/>
        </authorList>
    </citation>
    <scope>NUCLEOTIDE SEQUENCE [LARGE SCALE GENOMIC DNA]</scope>
    <source>
        <strain evidence="3 4">VT</strain>
    </source>
</reference>
<dbReference type="PATRIC" id="fig|507754.4.peg.355"/>
<evidence type="ECO:0000313" key="4">
    <source>
        <dbReference type="Proteomes" id="UP000050320"/>
    </source>
</evidence>
<evidence type="ECO:0000313" key="2">
    <source>
        <dbReference type="EMBL" id="KPV46027.1"/>
    </source>
</evidence>
<feature type="transmembrane region" description="Helical" evidence="1">
    <location>
        <begin position="63"/>
        <end position="86"/>
    </location>
</feature>
<accession>A0A0P9D979</accession>
<dbReference type="EMBL" id="LJCQ01000324">
    <property type="protein sequence ID" value="KPV46027.1"/>
    <property type="molecule type" value="Genomic_DNA"/>
</dbReference>
<keyword evidence="1" id="KW-0812">Transmembrane</keyword>
<dbReference type="Proteomes" id="UP000050320">
    <property type="component" value="Unassembled WGS sequence"/>
</dbReference>
<dbReference type="Proteomes" id="UP000050515">
    <property type="component" value="Unassembled WGS sequence"/>
</dbReference>
<gene>
    <name evidence="3" type="ORF">AOG54_03900</name>
    <name evidence="2" type="ORF">SE19_07355</name>
</gene>
<keyword evidence="1" id="KW-0472">Membrane</keyword>
<reference evidence="2 5" key="1">
    <citation type="submission" date="2015-09" db="EMBL/GenBank/DDBJ databases">
        <title>Draft genome sequence of Acidiplasma aeolicum DSM 18409.</title>
        <authorList>
            <person name="Hemp J."/>
        </authorList>
    </citation>
    <scope>NUCLEOTIDE SEQUENCE [LARGE SCALE GENOMIC DNA]</scope>
    <source>
        <strain evidence="2 5">V</strain>
    </source>
</reference>
<dbReference type="AlphaFoldDB" id="A0A0P9D979"/>
<dbReference type="OrthoDB" id="57354at2157"/>
<proteinExistence type="predicted"/>
<sequence>MFYLNLPPVEKIGLTIILFIHVLSAIIFVGGSIFIWLILWPESYKLNDEKIRTRLLGFVGKKFALYTNISLILLIATGLTMTYKYLENFSLYFTSTEGHILFIAEVLIIIMIVIMYGNNIYHGRLIVKLNEQNKFDEIKKIRKKTHVFSFITMILMVIIVLLMVALRVYY</sequence>
<name>A0A0P9D979_9ARCH</name>
<evidence type="ECO:0000256" key="1">
    <source>
        <dbReference type="SAM" id="Phobius"/>
    </source>
</evidence>
<comment type="caution">
    <text evidence="2">The sequence shown here is derived from an EMBL/GenBank/DDBJ whole genome shotgun (WGS) entry which is preliminary data.</text>
</comment>
<feature type="transmembrane region" description="Helical" evidence="1">
    <location>
        <begin position="12"/>
        <end position="42"/>
    </location>
</feature>
<evidence type="ECO:0000313" key="3">
    <source>
        <dbReference type="EMBL" id="KQB34712.1"/>
    </source>
</evidence>
<dbReference type="InterPro" id="IPR018729">
    <property type="entry name" value="DUF2269_transmembrane"/>
</dbReference>
<dbReference type="Pfam" id="PF10027">
    <property type="entry name" value="DUF2269"/>
    <property type="match status" value="1"/>
</dbReference>
<feature type="transmembrane region" description="Helical" evidence="1">
    <location>
        <begin position="147"/>
        <end position="169"/>
    </location>
</feature>
<keyword evidence="4" id="KW-1185">Reference proteome</keyword>
<dbReference type="EMBL" id="LKBG01000223">
    <property type="protein sequence ID" value="KQB34712.1"/>
    <property type="molecule type" value="Genomic_DNA"/>
</dbReference>
<dbReference type="GeneID" id="84222321"/>
<evidence type="ECO:0008006" key="6">
    <source>
        <dbReference type="Google" id="ProtNLM"/>
    </source>
</evidence>
<organism evidence="2 5">
    <name type="scientific">Acidiplasma aeolicum</name>
    <dbReference type="NCBI Taxonomy" id="507754"/>
    <lineage>
        <taxon>Archaea</taxon>
        <taxon>Methanobacteriati</taxon>
        <taxon>Thermoplasmatota</taxon>
        <taxon>Thermoplasmata</taxon>
        <taxon>Thermoplasmatales</taxon>
        <taxon>Ferroplasmaceae</taxon>
        <taxon>Acidiplasma</taxon>
    </lineage>
</organism>
<protein>
    <recommendedName>
        <fullName evidence="6">Copper resistance protein D domain-containing protein</fullName>
    </recommendedName>
</protein>
<evidence type="ECO:0000313" key="5">
    <source>
        <dbReference type="Proteomes" id="UP000050515"/>
    </source>
</evidence>
<feature type="transmembrane region" description="Helical" evidence="1">
    <location>
        <begin position="98"/>
        <end position="118"/>
    </location>
</feature>